<keyword evidence="1" id="KW-1133">Transmembrane helix</keyword>
<evidence type="ECO:0000313" key="2">
    <source>
        <dbReference type="EMBL" id="MCZ4244127.1"/>
    </source>
</evidence>
<accession>A0ABT4L8U1</accession>
<dbReference type="Proteomes" id="UP001144347">
    <property type="component" value="Unassembled WGS sequence"/>
</dbReference>
<evidence type="ECO:0008006" key="4">
    <source>
        <dbReference type="Google" id="ProtNLM"/>
    </source>
</evidence>
<evidence type="ECO:0000256" key="1">
    <source>
        <dbReference type="SAM" id="Phobius"/>
    </source>
</evidence>
<feature type="transmembrane region" description="Helical" evidence="1">
    <location>
        <begin position="195"/>
        <end position="218"/>
    </location>
</feature>
<evidence type="ECO:0000313" key="3">
    <source>
        <dbReference type="Proteomes" id="UP001144347"/>
    </source>
</evidence>
<keyword evidence="3" id="KW-1185">Reference proteome</keyword>
<feature type="transmembrane region" description="Helical" evidence="1">
    <location>
        <begin position="53"/>
        <end position="74"/>
    </location>
</feature>
<reference evidence="2" key="1">
    <citation type="submission" date="2022-12" db="EMBL/GenBank/DDBJ databases">
        <title>Genome sequence of HCMS5-2.</title>
        <authorList>
            <person name="Woo H."/>
        </authorList>
    </citation>
    <scope>NUCLEOTIDE SEQUENCE</scope>
    <source>
        <strain evidence="2">HCMS5-2</strain>
    </source>
</reference>
<dbReference type="RefSeq" id="WP_269427192.1">
    <property type="nucleotide sequence ID" value="NZ_JAPWGM010000002.1"/>
</dbReference>
<feature type="transmembrane region" description="Helical" evidence="1">
    <location>
        <begin position="21"/>
        <end position="41"/>
    </location>
</feature>
<protein>
    <recommendedName>
        <fullName evidence="4">DUF304 domain-containing protein</fullName>
    </recommendedName>
</protein>
<keyword evidence="1" id="KW-0472">Membrane</keyword>
<comment type="caution">
    <text evidence="2">The sequence shown here is derived from an EMBL/GenBank/DDBJ whole genome shotgun (WGS) entry which is preliminary data.</text>
</comment>
<sequence>MFKRNKFKQVNGNLILYPDYGNIKGFTIIGVLCLLFCYALYNTNAKYNNIGTINLYYIFAGTILFLLIGMATAYKKVIINSTKQKIEVSFFGFIIKEIPFNKILSVEERSGSLIPAFYIILKTNHIGSSIRVSPTYSEKQFYEKAAFYNQILPLIRELLATYSSIDEPGIKLPVTFRYFKKTAPHIYRYRSVSKLIFSICNLIFSLGCLAFAVLVFVMMQTWTLIFVGILFLVAGLFLLFFAYANSAVLYVNTQSRLLAQKRFGTVQEFPFSAIEKIIVRDTQLNGISIYTSLIISTKEDEQTIDKSFSTQQLSNVDNELRALLIMEN</sequence>
<gene>
    <name evidence="2" type="ORF">O0955_08920</name>
</gene>
<name>A0ABT4L8U1_9SPHI</name>
<dbReference type="EMBL" id="JAPWGM010000002">
    <property type="protein sequence ID" value="MCZ4244127.1"/>
    <property type="molecule type" value="Genomic_DNA"/>
</dbReference>
<keyword evidence="1" id="KW-0812">Transmembrane</keyword>
<proteinExistence type="predicted"/>
<organism evidence="2 3">
    <name type="scientific">Pedobacter punctiformis</name>
    <dbReference type="NCBI Taxonomy" id="3004097"/>
    <lineage>
        <taxon>Bacteria</taxon>
        <taxon>Pseudomonadati</taxon>
        <taxon>Bacteroidota</taxon>
        <taxon>Sphingobacteriia</taxon>
        <taxon>Sphingobacteriales</taxon>
        <taxon>Sphingobacteriaceae</taxon>
        <taxon>Pedobacter</taxon>
    </lineage>
</organism>
<feature type="transmembrane region" description="Helical" evidence="1">
    <location>
        <begin position="224"/>
        <end position="251"/>
    </location>
</feature>